<organism evidence="8 9">
    <name type="scientific">Porites lobata</name>
    <dbReference type="NCBI Taxonomy" id="104759"/>
    <lineage>
        <taxon>Eukaryota</taxon>
        <taxon>Metazoa</taxon>
        <taxon>Cnidaria</taxon>
        <taxon>Anthozoa</taxon>
        <taxon>Hexacorallia</taxon>
        <taxon>Scleractinia</taxon>
        <taxon>Fungiina</taxon>
        <taxon>Poritidae</taxon>
        <taxon>Porites</taxon>
    </lineage>
</organism>
<evidence type="ECO:0000256" key="2">
    <source>
        <dbReference type="ARBA" id="ARBA00022692"/>
    </source>
</evidence>
<evidence type="ECO:0000256" key="6">
    <source>
        <dbReference type="SAM" id="Phobius"/>
    </source>
</evidence>
<evidence type="ECO:0000256" key="1">
    <source>
        <dbReference type="ARBA" id="ARBA00004370"/>
    </source>
</evidence>
<accession>A0ABN8QFS0</accession>
<dbReference type="EMBL" id="CALNXK010000124">
    <property type="protein sequence ID" value="CAH3162845.1"/>
    <property type="molecule type" value="Genomic_DNA"/>
</dbReference>
<gene>
    <name evidence="8" type="ORF">PLOB_00005503</name>
</gene>
<proteinExistence type="predicted"/>
<dbReference type="SUPFAM" id="SSF49785">
    <property type="entry name" value="Galactose-binding domain-like"/>
    <property type="match status" value="1"/>
</dbReference>
<dbReference type="InterPro" id="IPR045119">
    <property type="entry name" value="SUN1-5"/>
</dbReference>
<dbReference type="InterPro" id="IPR008979">
    <property type="entry name" value="Galactose-bd-like_sf"/>
</dbReference>
<feature type="region of interest" description="Disordered" evidence="5">
    <location>
        <begin position="1"/>
        <end position="59"/>
    </location>
</feature>
<dbReference type="Pfam" id="PF07738">
    <property type="entry name" value="Sad1_UNC"/>
    <property type="match status" value="1"/>
</dbReference>
<evidence type="ECO:0000313" key="8">
    <source>
        <dbReference type="EMBL" id="CAH3162845.1"/>
    </source>
</evidence>
<dbReference type="InterPro" id="IPR012919">
    <property type="entry name" value="SUN_dom"/>
</dbReference>
<name>A0ABN8QFS0_9CNID</name>
<feature type="domain" description="SUN" evidence="7">
    <location>
        <begin position="225"/>
        <end position="388"/>
    </location>
</feature>
<dbReference type="Gene3D" id="2.60.120.260">
    <property type="entry name" value="Galactose-binding domain-like"/>
    <property type="match status" value="1"/>
</dbReference>
<reference evidence="8 9" key="1">
    <citation type="submission" date="2022-05" db="EMBL/GenBank/DDBJ databases">
        <authorList>
            <consortium name="Genoscope - CEA"/>
            <person name="William W."/>
        </authorList>
    </citation>
    <scope>NUCLEOTIDE SEQUENCE [LARGE SCALE GENOMIC DNA]</scope>
</reference>
<keyword evidence="3 6" id="KW-1133">Transmembrane helix</keyword>
<evidence type="ECO:0000256" key="4">
    <source>
        <dbReference type="ARBA" id="ARBA00023136"/>
    </source>
</evidence>
<dbReference type="Proteomes" id="UP001159405">
    <property type="component" value="Unassembled WGS sequence"/>
</dbReference>
<comment type="subcellular location">
    <subcellularLocation>
        <location evidence="1">Membrane</location>
    </subcellularLocation>
</comment>
<keyword evidence="9" id="KW-1185">Reference proteome</keyword>
<evidence type="ECO:0000313" key="9">
    <source>
        <dbReference type="Proteomes" id="UP001159405"/>
    </source>
</evidence>
<comment type="caution">
    <text evidence="8">The sequence shown here is derived from an EMBL/GenBank/DDBJ whole genome shotgun (WGS) entry which is preliminary data.</text>
</comment>
<dbReference type="PANTHER" id="PTHR12911">
    <property type="entry name" value="SAD1/UNC-84-LIKE PROTEIN-RELATED"/>
    <property type="match status" value="1"/>
</dbReference>
<protein>
    <recommendedName>
        <fullName evidence="7">SUN domain-containing protein</fullName>
    </recommendedName>
</protein>
<feature type="compositionally biased region" description="Polar residues" evidence="5">
    <location>
        <begin position="10"/>
        <end position="25"/>
    </location>
</feature>
<evidence type="ECO:0000259" key="7">
    <source>
        <dbReference type="PROSITE" id="PS51469"/>
    </source>
</evidence>
<keyword evidence="2 6" id="KW-0812">Transmembrane</keyword>
<feature type="transmembrane region" description="Helical" evidence="6">
    <location>
        <begin position="106"/>
        <end position="127"/>
    </location>
</feature>
<evidence type="ECO:0000256" key="5">
    <source>
        <dbReference type="SAM" id="MobiDB-lite"/>
    </source>
</evidence>
<keyword evidence="4 6" id="KW-0472">Membrane</keyword>
<dbReference type="PROSITE" id="PS51469">
    <property type="entry name" value="SUN"/>
    <property type="match status" value="1"/>
</dbReference>
<dbReference type="PANTHER" id="PTHR12911:SF8">
    <property type="entry name" value="KLAROID PROTEIN-RELATED"/>
    <property type="match status" value="1"/>
</dbReference>
<sequence length="394" mass="44687">IDDVARKSSRTPSKTNSFQNTPVKTESSEMDRRLARSVRSRKSRQEEVEQTLDTENNNSLLNASSLYNNTLNNSRFDDTPTHLYGEDSKTSKISLQDTPTNKRKTIWHWISYCILVLLGIMLVNGLMTQYHAQNNHLKGGNSVEKCNYEELVAELKTFKEKVIEIEQELKMEKVPSDQSVFLDDKSLNGNGKELNRLLNSRITEALNRWDADKIGMPDYALESSGGQIHSAHHSPTFSNGAPQLMVFGIPLWYEVNTPRVVIQQGNSPGDCWAFQGQNGFVVIKLSQTIKPSSFTLEHMPASLSQFGDNSIPSAPNDFSVWGWSDAHGKDRTKLGEYVYDNKATALQTFSVQVSPVPYFRFVELRVHSNYGNPSYTCLYRFRVHGVPYVQKYNQ</sequence>
<feature type="non-terminal residue" evidence="8">
    <location>
        <position position="1"/>
    </location>
</feature>
<evidence type="ECO:0000256" key="3">
    <source>
        <dbReference type="ARBA" id="ARBA00022989"/>
    </source>
</evidence>